<comment type="caution">
    <text evidence="5">The sequence shown here is derived from an EMBL/GenBank/DDBJ whole genome shotgun (WGS) entry which is preliminary data.</text>
</comment>
<dbReference type="Proteomes" id="UP001138997">
    <property type="component" value="Unassembled WGS sequence"/>
</dbReference>
<feature type="domain" description="Tox-PL" evidence="3">
    <location>
        <begin position="440"/>
        <end position="505"/>
    </location>
</feature>
<keyword evidence="2" id="KW-1133">Transmembrane helix</keyword>
<keyword evidence="2" id="KW-0472">Membrane</keyword>
<sequence length="2796" mass="302562">MNDIRDQDLRRFLEAVTGIPYPAVDEVKLRAVAEVLSRSAVNVGEIADLLVPVVHAVQGDLNGQTGRAFRQRVAPFVLQEPGLLQRTADHLSESGRHAEAVALEIDYLKRLMRYMMVFLAIQIAIAYVEVLYNPPGAAARILAAQTIARTAVTRAAAAVMARVTAQVMVLEVGPVLLAQLEQIAVGLRTKGLDQKKVVDAVAEGFLGLGLGLTAAKVLDSGLSALGRNLGPDLGKTGSFANALRDLPLAVGTDVVAELLTTGILYGTWSVGWSAVTSAAIESAGVAGAAGIGTLALLNKQSGLNDLPRTPKQDRERGVSAERAGSPSAVPPRERTEPAPLTSPATLAFGPGVRAAEQTHRNDLSVEAPRSAAGEETPALGAWATEQAADSSLAEHLAELLARRRQYLEDCLDLLRRLHERLYSGSGPAFAATADQALTPEAQLAQELGARRWQPVGNTWGAVTEAVQRSGPGSTAFVYSRLPERPQHAFAVTNWGGQVLWVDPQAPRGEQIRAVDQAPQMPVEARAIVLDSAGRVVELPETGRLGRLADALTLPSTSHHPLGREALPGNRILAEAERVLDLPAARGIRWFEAQREAFQHLRDLGADSPQGAVRLAEQVGARRSDLLNDAVLARHFYPEGYTVGELRGMERLRAMVADDPTLRSAVVSVDGQLSPAHLRELARVTVPAFSTDQAGLDALVRDLANAGTRAERLYLQQDWSDWHDRLAQQRIYDLEQLKVRIGDTGRSLALLPLPEQQQHRQSLNESFSSAKELTILQRPSCQERDTFERIVRTVEDELTAIHGAAVTQASDLPHRIGALSQQYADRYGPPGATHGPVAPGPLTAADVVTARAALNDIETGLNRLAVLSPDAGVADRAAVLQEQLAKLEKDYQTHHAAAGGDTAKPQPEASAAGRRLPGRVLVETEAGRPVPWGELGHVVRVGDVPVQALDRVADRAVIAFGDRIDETVRTAIRQEISNLALINQAPPPEHVPAVEQTDHGYEDQQSGWEAGRRLSAPEGLDLGHGVRLHLDLGPLHEDGAVTYRKPEDMQNLRIGQKPTKTSDPTHIHIPGTYAATYDGRSANLNAGLDVNLPGAATLSVGGRLTARGQKLQARWEGGLYTTEHFVETAQFAYFSTRADRGPTGSRWRLTRAGAEDLTAAENVLLAFPDNESPESKEIRTNQGRLFRLPEAASPMQREALMDVLWRVVPIDESISLDAADDPARQLAGRFTGIGEQTRRALDDLFTDSSLLRHRMDIFGSGYLTPAMETDDHGGWAAFRLKGQALSVQLVDTGKGSMRQDARHLFWGSETKNYQGTQGGAGRGSVRFPKIGLPEGSSSFGLGGSSGPLGARTREEGASSGAGDWRVRNIEGKWRTYRIEAELETDVRSDDHTAREPIASRLIRYLRVGENEADRFEKEVEAVVNSTDDLTVRPGSRLPVDADSARDRQPPPSVLAGKSRGPGVVDVLGTYYRIAGEATELLQEGLNRSGLLGAQGLSAWDAHDLERWIMQNFSVRTALPFTSQLISHHHSRTTYLDAPGGRLKLAVQVRSDQGTTWEGAKLAKGAIDHTHIGYSDFANIERLLADVSSTWSGNFGGSSGGVTDARGTLGVGWRNRHQVEAMIRNGTSITHGYQYSGAFRSFTFPASFRIDTSIVFEPHVATGGVVSAALVKSATGAVPKAFSWSGSRNIAGIIRYNVPEGLSPTADPGNPAPASPVLGSVQTIVPPGPGPLPPMDLAALTNGPVLETPRLRRNDLALEVLGVPEIAATTARLLEAAGIPESDYRNPLETWINEDEFLGRLMINREIVSFNHYFAAGATANRHARVTLVGRPFTEHVEAGHGTFQQTVVVQAEPATFSRYRVRPTEMATTGLDPVRTGNGAFTATSTRTVRDTEISKIQLNEPIGARRLYFEKREHTLVRSGMVWDIQVDSADANLALNSADTRHGGARLVVLGGLLVLRPEADLPQPQPTGIPQTLSPQSFPLFTLPITLDVPQEAPGTINDVLAAVRAVLVGIDPKLLDGEWVAGKDGRVPVGLNAGLSTLLDEGAVLGERYPMEGPGLLLHQSRSVPGGIEDVTLTLRSQEIPPEEIRPEWVEAGLIAPDGSYLYDGSQTGDQYIGKVNTQKGVTLKNWFTMRMNTATGTVSAFPVLPGTSGGNVSGSVMSNPYISEVRSRAKMLRTRDLLKFSGQVHGYRGMYQITVSAERYFRPSKPVRAVGLGLAGRALNWVAQERSPAVVRVYVPETVHVLDRVLRAPGPVPGRSAVVLEGIGDLSEILRENGLRELPVSRAEIFDRNVVVSNLSPRALRELYDSTLHLLGTQAPGIVRTLMAVTGGPREAYSAMVGHTQTVTSFHLTTGDGHTYPPLVLEDGSLSDPRGSLHLTHRFYDAETVDWITSAMLTETNGMREQANLKIFGDSLSGTIGGVVNKPLATPSVLFTFGAGAGGDHGKDVIQTVNERLPYPSPHRRLAPFMRVQAGLLVAQEFGAHRERRSSSHGQGDWNVVHRLDQAVEILVDSETVVTNRLLHRELGSPTAHGRWLPDLPVEAPEPGSDRFRAELTLLQAAFALPRYGEWYPVAGTYRPASAGGPGHVLLTSNREREVIREELTVKEFARRLDLFPDRWTAAGDPAPRPVLLVMGGVDHEFGSRLAELTGTDVMATPHAWRQDGHLRAVRRGPVVDVDGEIVLYPRDGSVALTYEGDLGKVLTEQVPWHLLGKRVKDPVGLITPRQPVYWEATSSAVRLPDNIEDLLTAEAEAWQTETVLRPSAVRPLPAALVRDLLKREARAWREEVDRRNAGE</sequence>
<dbReference type="InterPro" id="IPR028908">
    <property type="entry name" value="Tox-PL_dom"/>
</dbReference>
<evidence type="ECO:0000259" key="4">
    <source>
        <dbReference type="Pfam" id="PF25547"/>
    </source>
</evidence>
<evidence type="ECO:0000313" key="5">
    <source>
        <dbReference type="EMBL" id="MCD5311851.1"/>
    </source>
</evidence>
<evidence type="ECO:0000256" key="2">
    <source>
        <dbReference type="SAM" id="Phobius"/>
    </source>
</evidence>
<organism evidence="5 6">
    <name type="scientific">Kineosporia babensis</name>
    <dbReference type="NCBI Taxonomy" id="499548"/>
    <lineage>
        <taxon>Bacteria</taxon>
        <taxon>Bacillati</taxon>
        <taxon>Actinomycetota</taxon>
        <taxon>Actinomycetes</taxon>
        <taxon>Kineosporiales</taxon>
        <taxon>Kineosporiaceae</taxon>
        <taxon>Kineosporia</taxon>
    </lineage>
</organism>
<feature type="transmembrane region" description="Helical" evidence="2">
    <location>
        <begin position="114"/>
        <end position="132"/>
    </location>
</feature>
<evidence type="ECO:0008006" key="7">
    <source>
        <dbReference type="Google" id="ProtNLM"/>
    </source>
</evidence>
<evidence type="ECO:0000313" key="6">
    <source>
        <dbReference type="Proteomes" id="UP001138997"/>
    </source>
</evidence>
<name>A0A9X1NDP8_9ACTN</name>
<feature type="region of interest" description="Disordered" evidence="1">
    <location>
        <begin position="891"/>
        <end position="915"/>
    </location>
</feature>
<accession>A0A9X1NDP8</accession>
<feature type="domain" description="Outer membrane channel protein CpnT-like N-terminal" evidence="4">
    <location>
        <begin position="12"/>
        <end position="154"/>
    </location>
</feature>
<feature type="compositionally biased region" description="Basic and acidic residues" evidence="1">
    <location>
        <begin position="308"/>
        <end position="319"/>
    </location>
</feature>
<proteinExistence type="predicted"/>
<dbReference type="EMBL" id="JAJOMB010000006">
    <property type="protein sequence ID" value="MCD5311851.1"/>
    <property type="molecule type" value="Genomic_DNA"/>
</dbReference>
<evidence type="ECO:0000256" key="1">
    <source>
        <dbReference type="SAM" id="MobiDB-lite"/>
    </source>
</evidence>
<dbReference type="Pfam" id="PF25547">
    <property type="entry name" value="WXG100_2"/>
    <property type="match status" value="1"/>
</dbReference>
<keyword evidence="2" id="KW-0812">Transmembrane</keyword>
<keyword evidence="6" id="KW-1185">Reference proteome</keyword>
<feature type="region of interest" description="Disordered" evidence="1">
    <location>
        <begin position="302"/>
        <end position="376"/>
    </location>
</feature>
<dbReference type="RefSeq" id="WP_231441475.1">
    <property type="nucleotide sequence ID" value="NZ_JAJOMB010000006.1"/>
</dbReference>
<dbReference type="InterPro" id="IPR057746">
    <property type="entry name" value="CpnT-like_N"/>
</dbReference>
<dbReference type="Pfam" id="PF15644">
    <property type="entry name" value="Gln_amidase"/>
    <property type="match status" value="1"/>
</dbReference>
<feature type="region of interest" description="Disordered" evidence="1">
    <location>
        <begin position="1429"/>
        <end position="1457"/>
    </location>
</feature>
<reference evidence="5" key="1">
    <citation type="submission" date="2021-11" db="EMBL/GenBank/DDBJ databases">
        <title>Streptomyces corallinus and Kineosporia corallina sp. nov., two new coral-derived marine actinobacteria.</title>
        <authorList>
            <person name="Buangrab K."/>
            <person name="Sutthacheep M."/>
            <person name="Yeemin T."/>
            <person name="Harunari E."/>
            <person name="Igarashi Y."/>
            <person name="Sripreechasak P."/>
            <person name="Kanchanasin P."/>
            <person name="Tanasupawat S."/>
            <person name="Phongsopitanun W."/>
        </authorList>
    </citation>
    <scope>NUCLEOTIDE SEQUENCE</scope>
    <source>
        <strain evidence="5">JCM 31032</strain>
    </source>
</reference>
<evidence type="ECO:0000259" key="3">
    <source>
        <dbReference type="Pfam" id="PF15644"/>
    </source>
</evidence>
<feature type="region of interest" description="Disordered" evidence="1">
    <location>
        <begin position="1335"/>
        <end position="1360"/>
    </location>
</feature>
<gene>
    <name evidence="5" type="ORF">LR394_13155</name>
</gene>
<protein>
    <recommendedName>
        <fullName evidence="7">Tox-PL domain-containing protein</fullName>
    </recommendedName>
</protein>